<dbReference type="AlphaFoldDB" id="A0A0S6UEX0"/>
<feature type="transmembrane region" description="Helical" evidence="7">
    <location>
        <begin position="341"/>
        <end position="365"/>
    </location>
</feature>
<dbReference type="PANTHER" id="PTHR40074:SF2">
    <property type="entry name" value="O-ACETYLTRANSFERASE WECH"/>
    <property type="match status" value="1"/>
</dbReference>
<sequence length="404" mass="46618">MKPMGKPHIGEVDYLRVFGLITIVLIHAWGFYLLMPVASPYSRIAQELGVNLLRFGRQIFMFITGLVLFYNYSGRKLNLNRFFSRRLKNLAIPYVIWTAFYLILKRSSGMLNWTGFGGFLTLWWQNVLNGNGYSHLYYILVAIQFYLFFPWLVALFKPRRPGMTAEIIIGLGLVLYALYFYLFEVRQDLVGAAVAGTPLAGIAGWLFLYKDRLLFSYFPYYLLGALAGLHLDSWRRWLQDHLEVAVAFLVIAASLVISEYFYYYRRQGQPWALTISVFKPSIYLYSLAIITVFFQLSFYLERRGFLRWLVSPLAANSLGIYLLHPAILFIFNSYFWNYVHLPGFLLAILEPAAAIVISGAISTLLGSNRYTRFIVGEAGNLRNSFPWGKWREHRAVLHGVGRES</sequence>
<evidence type="ECO:0000313" key="9">
    <source>
        <dbReference type="EMBL" id="GAF26749.1"/>
    </source>
</evidence>
<proteinExistence type="inferred from homology"/>
<feature type="transmembrane region" description="Helical" evidence="7">
    <location>
        <begin position="135"/>
        <end position="156"/>
    </location>
</feature>
<evidence type="ECO:0000259" key="8">
    <source>
        <dbReference type="Pfam" id="PF01757"/>
    </source>
</evidence>
<feature type="transmembrane region" description="Helical" evidence="7">
    <location>
        <begin position="86"/>
        <end position="104"/>
    </location>
</feature>
<dbReference type="GO" id="GO:0009246">
    <property type="term" value="P:enterobacterial common antigen biosynthetic process"/>
    <property type="evidence" value="ECO:0007669"/>
    <property type="project" value="TreeGrafter"/>
</dbReference>
<keyword evidence="5 7" id="KW-1133">Transmembrane helix</keyword>
<dbReference type="Proteomes" id="UP000063718">
    <property type="component" value="Unassembled WGS sequence"/>
</dbReference>
<keyword evidence="4 7" id="KW-0812">Transmembrane</keyword>
<dbReference type="Pfam" id="PF01757">
    <property type="entry name" value="Acyl_transf_3"/>
    <property type="match status" value="1"/>
</dbReference>
<evidence type="ECO:0000256" key="6">
    <source>
        <dbReference type="ARBA" id="ARBA00023136"/>
    </source>
</evidence>
<feature type="transmembrane region" description="Helical" evidence="7">
    <location>
        <begin position="313"/>
        <end position="335"/>
    </location>
</feature>
<reference evidence="9" key="1">
    <citation type="journal article" date="2014" name="Gene">
        <title>Genome-guided analysis of transformation efficiency and carbon dioxide assimilation by Moorella thermoacetica Y72.</title>
        <authorList>
            <person name="Tsukahara K."/>
            <person name="Kita A."/>
            <person name="Nakashimada Y."/>
            <person name="Hoshino T."/>
            <person name="Murakami K."/>
        </authorList>
    </citation>
    <scope>NUCLEOTIDE SEQUENCE [LARGE SCALE GENOMIC DNA]</scope>
    <source>
        <strain evidence="9">Y72</strain>
    </source>
</reference>
<dbReference type="InterPro" id="IPR002656">
    <property type="entry name" value="Acyl_transf_3_dom"/>
</dbReference>
<comment type="similarity">
    <text evidence="2">Belongs to the acyltransferase 3 family.</text>
</comment>
<protein>
    <recommendedName>
        <fullName evidence="8">Acyltransferase 3 domain-containing protein</fullName>
    </recommendedName>
</protein>
<dbReference type="GO" id="GO:0005886">
    <property type="term" value="C:plasma membrane"/>
    <property type="evidence" value="ECO:0007669"/>
    <property type="project" value="UniProtKB-SubCell"/>
</dbReference>
<organism evidence="9">
    <name type="scientific">Moorella thermoacetica Y72</name>
    <dbReference type="NCBI Taxonomy" id="1325331"/>
    <lineage>
        <taxon>Bacteria</taxon>
        <taxon>Bacillati</taxon>
        <taxon>Bacillota</taxon>
        <taxon>Clostridia</taxon>
        <taxon>Neomoorellales</taxon>
        <taxon>Neomoorellaceae</taxon>
        <taxon>Neomoorella</taxon>
    </lineage>
</organism>
<comment type="subcellular location">
    <subcellularLocation>
        <location evidence="1">Cell membrane</location>
        <topology evidence="1">Multi-pass membrane protein</topology>
    </subcellularLocation>
</comment>
<keyword evidence="6 7" id="KW-0472">Membrane</keyword>
<evidence type="ECO:0000256" key="5">
    <source>
        <dbReference type="ARBA" id="ARBA00022989"/>
    </source>
</evidence>
<dbReference type="GO" id="GO:0016413">
    <property type="term" value="F:O-acetyltransferase activity"/>
    <property type="evidence" value="ECO:0007669"/>
    <property type="project" value="TreeGrafter"/>
</dbReference>
<keyword evidence="3" id="KW-1003">Cell membrane</keyword>
<feature type="transmembrane region" description="Helical" evidence="7">
    <location>
        <begin position="189"/>
        <end position="208"/>
    </location>
</feature>
<evidence type="ECO:0000256" key="4">
    <source>
        <dbReference type="ARBA" id="ARBA00022692"/>
    </source>
</evidence>
<accession>A0A0S6UEX0</accession>
<feature type="transmembrane region" description="Helical" evidence="7">
    <location>
        <begin position="162"/>
        <end position="182"/>
    </location>
</feature>
<evidence type="ECO:0000256" key="1">
    <source>
        <dbReference type="ARBA" id="ARBA00004651"/>
    </source>
</evidence>
<feature type="transmembrane region" description="Helical" evidence="7">
    <location>
        <begin position="214"/>
        <end position="232"/>
    </location>
</feature>
<name>A0A0S6UEX0_NEOTH</name>
<feature type="domain" description="Acyltransferase 3" evidence="8">
    <location>
        <begin position="11"/>
        <end position="364"/>
    </location>
</feature>
<feature type="transmembrane region" description="Helical" evidence="7">
    <location>
        <begin position="12"/>
        <end position="35"/>
    </location>
</feature>
<dbReference type="EMBL" id="DF238840">
    <property type="protein sequence ID" value="GAF26749.1"/>
    <property type="molecule type" value="Genomic_DNA"/>
</dbReference>
<dbReference type="PANTHER" id="PTHR40074">
    <property type="entry name" value="O-ACETYLTRANSFERASE WECH"/>
    <property type="match status" value="1"/>
</dbReference>
<feature type="transmembrane region" description="Helical" evidence="7">
    <location>
        <begin position="55"/>
        <end position="74"/>
    </location>
</feature>
<evidence type="ECO:0000256" key="7">
    <source>
        <dbReference type="SAM" id="Phobius"/>
    </source>
</evidence>
<feature type="transmembrane region" description="Helical" evidence="7">
    <location>
        <begin position="244"/>
        <end position="262"/>
    </location>
</feature>
<feature type="transmembrane region" description="Helical" evidence="7">
    <location>
        <begin position="282"/>
        <end position="301"/>
    </location>
</feature>
<gene>
    <name evidence="9" type="ORF">MTY_2089</name>
</gene>
<evidence type="ECO:0000256" key="2">
    <source>
        <dbReference type="ARBA" id="ARBA00007400"/>
    </source>
</evidence>
<evidence type="ECO:0000256" key="3">
    <source>
        <dbReference type="ARBA" id="ARBA00022475"/>
    </source>
</evidence>